<evidence type="ECO:0000259" key="5">
    <source>
        <dbReference type="Pfam" id="PF21036"/>
    </source>
</evidence>
<evidence type="ECO:0000256" key="3">
    <source>
        <dbReference type="ARBA" id="ARBA00022679"/>
    </source>
</evidence>
<dbReference type="InterPro" id="IPR050426">
    <property type="entry name" value="Glycosyltransferase_28"/>
</dbReference>
<dbReference type="Gene3D" id="3.40.50.2000">
    <property type="entry name" value="Glycogen Phosphorylase B"/>
    <property type="match status" value="2"/>
</dbReference>
<name>A0ABU2JSV3_9ACTN</name>
<keyword evidence="3" id="KW-0808">Transferase</keyword>
<feature type="domain" description="Erythromycin biosynthesis protein CIII-like N-terminal" evidence="5">
    <location>
        <begin position="22"/>
        <end position="252"/>
    </location>
</feature>
<reference evidence="7" key="1">
    <citation type="submission" date="2023-07" db="EMBL/GenBank/DDBJ databases">
        <title>30 novel species of actinomycetes from the DSMZ collection.</title>
        <authorList>
            <person name="Nouioui I."/>
        </authorList>
    </citation>
    <scope>NUCLEOTIDE SEQUENCE [LARGE SCALE GENOMIC DNA]</scope>
    <source>
        <strain evidence="7">DSM 44915</strain>
    </source>
</reference>
<gene>
    <name evidence="6" type="ORF">RM844_17430</name>
</gene>
<organism evidence="6 7">
    <name type="scientific">Streptomyces chisholmiae</name>
    <dbReference type="NCBI Taxonomy" id="3075540"/>
    <lineage>
        <taxon>Bacteria</taxon>
        <taxon>Bacillati</taxon>
        <taxon>Actinomycetota</taxon>
        <taxon>Actinomycetes</taxon>
        <taxon>Kitasatosporales</taxon>
        <taxon>Streptomycetaceae</taxon>
        <taxon>Streptomyces</taxon>
    </lineage>
</organism>
<dbReference type="RefSeq" id="WP_311668149.1">
    <property type="nucleotide sequence ID" value="NZ_JAVREO010000009.1"/>
</dbReference>
<dbReference type="PANTHER" id="PTHR48050">
    <property type="entry name" value="STEROL 3-BETA-GLUCOSYLTRANSFERASE"/>
    <property type="match status" value="1"/>
</dbReference>
<protein>
    <submittedName>
        <fullName evidence="6">DUF1205 domain-containing protein</fullName>
    </submittedName>
</protein>
<feature type="domain" description="Erythromycin biosynthesis protein CIII-like C-terminal" evidence="4">
    <location>
        <begin position="274"/>
        <end position="418"/>
    </location>
</feature>
<dbReference type="SUPFAM" id="SSF53756">
    <property type="entry name" value="UDP-Glycosyltransferase/glycogen phosphorylase"/>
    <property type="match status" value="1"/>
</dbReference>
<dbReference type="CDD" id="cd03784">
    <property type="entry name" value="GT1_Gtf-like"/>
    <property type="match status" value="1"/>
</dbReference>
<comment type="similarity">
    <text evidence="1">Belongs to the glycosyltransferase 28 family.</text>
</comment>
<evidence type="ECO:0000313" key="6">
    <source>
        <dbReference type="EMBL" id="MDT0268066.1"/>
    </source>
</evidence>
<comment type="caution">
    <text evidence="6">The sequence shown here is derived from an EMBL/GenBank/DDBJ whole genome shotgun (WGS) entry which is preliminary data.</text>
</comment>
<accession>A0ABU2JSV3</accession>
<dbReference type="Proteomes" id="UP001183410">
    <property type="component" value="Unassembled WGS sequence"/>
</dbReference>
<dbReference type="InterPro" id="IPR048284">
    <property type="entry name" value="EryCIII-like_N"/>
</dbReference>
<keyword evidence="7" id="KW-1185">Reference proteome</keyword>
<sequence length="427" mass="47912">MRILLAIFDADTHFYNTVNLAWAFRAAGHEVYVAGPPQMERHVVASGLPHVPIGLEQDMMADVRTYPYDQLAHGTKWDIREEDPEVLNAEFARRALGVWYSDYSLGYMGHEEAVRDIADFARSWKPDVVLWDTISLVGQVASQVANALSVRILFGRDQFVRMANVIADAGEWDDYDNPMSKLLTKRLELVGEEYDPRLMFGDVTIDSNPSFSYDAWDLRRQRMRYLPYNGPSVVPDWLKVPAERPRVAFTIGLSLRQVDDDRFTLVSATVKLPELMEALGEVDAEVVATLDEDQITRVATIPDNVRIVGFVPLAPLLTTCSAIVHHGGAGTRNNAFVRGVPQVISPSWAWDEDFVARNAQRLGAGIMVDPDNLKPADVRDSVNRILSDDSFAKNAAVIQEEMLSYPTPAEVVRNLEEMVVEHRDTRG</sequence>
<dbReference type="Pfam" id="PF06722">
    <property type="entry name" value="EryCIII-like_C"/>
    <property type="match status" value="1"/>
</dbReference>
<evidence type="ECO:0000256" key="1">
    <source>
        <dbReference type="ARBA" id="ARBA00006962"/>
    </source>
</evidence>
<dbReference type="InterPro" id="IPR002213">
    <property type="entry name" value="UDP_glucos_trans"/>
</dbReference>
<dbReference type="PANTHER" id="PTHR48050:SF13">
    <property type="entry name" value="STEROL 3-BETA-GLUCOSYLTRANSFERASE UGT80A2"/>
    <property type="match status" value="1"/>
</dbReference>
<dbReference type="Pfam" id="PF21036">
    <property type="entry name" value="EryCIII-like_N"/>
    <property type="match status" value="1"/>
</dbReference>
<dbReference type="EMBL" id="JAVREO010000009">
    <property type="protein sequence ID" value="MDT0268066.1"/>
    <property type="molecule type" value="Genomic_DNA"/>
</dbReference>
<dbReference type="InterPro" id="IPR010610">
    <property type="entry name" value="EryCIII-like_C"/>
</dbReference>
<evidence type="ECO:0000256" key="2">
    <source>
        <dbReference type="ARBA" id="ARBA00022676"/>
    </source>
</evidence>
<evidence type="ECO:0000313" key="7">
    <source>
        <dbReference type="Proteomes" id="UP001183410"/>
    </source>
</evidence>
<evidence type="ECO:0000259" key="4">
    <source>
        <dbReference type="Pfam" id="PF06722"/>
    </source>
</evidence>
<proteinExistence type="inferred from homology"/>
<keyword evidence="2" id="KW-0328">Glycosyltransferase</keyword>